<dbReference type="PRINTS" id="PR00038">
    <property type="entry name" value="HTHLUXR"/>
</dbReference>
<evidence type="ECO:0000313" key="6">
    <source>
        <dbReference type="EMBL" id="SBT22296.1"/>
    </source>
</evidence>
<keyword evidence="3" id="KW-0804">Transcription</keyword>
<dbReference type="AlphaFoldDB" id="A0A1C3JT25"/>
<dbReference type="Proteomes" id="UP000092840">
    <property type="component" value="Unassembled WGS sequence"/>
</dbReference>
<dbReference type="PROSITE" id="PS00622">
    <property type="entry name" value="HTH_LUXR_1"/>
    <property type="match status" value="1"/>
</dbReference>
<evidence type="ECO:0000313" key="7">
    <source>
        <dbReference type="Proteomes" id="UP000092840"/>
    </source>
</evidence>
<keyword evidence="1" id="KW-0805">Transcription regulation</keyword>
<dbReference type="PANTHER" id="PTHR44688">
    <property type="entry name" value="DNA-BINDING TRANSCRIPTIONAL ACTIVATOR DEVR_DOSR"/>
    <property type="match status" value="1"/>
</dbReference>
<feature type="domain" description="HTH luxR-type" evidence="4">
    <location>
        <begin position="131"/>
        <end position="196"/>
    </location>
</feature>
<evidence type="ECO:0000313" key="5">
    <source>
        <dbReference type="EMBL" id="SBT18246.1"/>
    </source>
</evidence>
<evidence type="ECO:0000259" key="4">
    <source>
        <dbReference type="PROSITE" id="PS50043"/>
    </source>
</evidence>
<dbReference type="SMART" id="SM00421">
    <property type="entry name" value="HTH_LUXR"/>
    <property type="match status" value="1"/>
</dbReference>
<dbReference type="Pfam" id="PF00196">
    <property type="entry name" value="GerE"/>
    <property type="match status" value="1"/>
</dbReference>
<name>A0A1C3JT25_9GAMM</name>
<proteinExistence type="predicted"/>
<reference evidence="6 7" key="1">
    <citation type="submission" date="2016-06" db="EMBL/GenBank/DDBJ databases">
        <authorList>
            <person name="Rodrigo-Torres L."/>
            <person name="Arahal D.R."/>
        </authorList>
    </citation>
    <scope>NUCLEOTIDE SEQUENCE [LARGE SCALE GENOMIC DNA]</scope>
    <source>
        <strain evidence="6 7">CECT 5116</strain>
    </source>
</reference>
<keyword evidence="7" id="KW-1185">Reference proteome</keyword>
<evidence type="ECO:0000256" key="3">
    <source>
        <dbReference type="ARBA" id="ARBA00023163"/>
    </source>
</evidence>
<evidence type="ECO:0000256" key="1">
    <source>
        <dbReference type="ARBA" id="ARBA00023015"/>
    </source>
</evidence>
<dbReference type="Proteomes" id="UP000092871">
    <property type="component" value="Unassembled WGS sequence"/>
</dbReference>
<dbReference type="GO" id="GO:0003677">
    <property type="term" value="F:DNA binding"/>
    <property type="evidence" value="ECO:0007669"/>
    <property type="project" value="UniProtKB-KW"/>
</dbReference>
<organism evidence="5 8">
    <name type="scientific">Marinomonas gallaica</name>
    <dbReference type="NCBI Taxonomy" id="1806667"/>
    <lineage>
        <taxon>Bacteria</taxon>
        <taxon>Pseudomonadati</taxon>
        <taxon>Pseudomonadota</taxon>
        <taxon>Gammaproteobacteria</taxon>
        <taxon>Oceanospirillales</taxon>
        <taxon>Oceanospirillaceae</taxon>
        <taxon>Marinomonas</taxon>
    </lineage>
</organism>
<sequence>MCEERDQLIRSHSFDETAELLRNGSYDYCFIYVDDVEFSAKVENVVTLRQRFPVLKILAFPYLSSQSAAMRMLSMGINGQCSPYIAKEQLRLVLSVVSSGEIWGGKEFIQQLIKQSSEASLSEQPLESAVNFVGSELLSEREVGVAKLIAKGLSNKEIARDLEVTERTVKAHLTAVFRKLRVKDRLALALLVQRGISDG</sequence>
<dbReference type="PROSITE" id="PS50043">
    <property type="entry name" value="HTH_LUXR_2"/>
    <property type="match status" value="1"/>
</dbReference>
<evidence type="ECO:0000313" key="8">
    <source>
        <dbReference type="Proteomes" id="UP000092871"/>
    </source>
</evidence>
<accession>A0A1C3JT25</accession>
<dbReference type="InterPro" id="IPR016032">
    <property type="entry name" value="Sig_transdc_resp-reg_C-effctor"/>
</dbReference>
<protein>
    <submittedName>
        <fullName evidence="5">Oxygen regulatory protein NreC</fullName>
    </submittedName>
</protein>
<dbReference type="CDD" id="cd06170">
    <property type="entry name" value="LuxR_C_like"/>
    <property type="match status" value="1"/>
</dbReference>
<evidence type="ECO:0000256" key="2">
    <source>
        <dbReference type="ARBA" id="ARBA00023125"/>
    </source>
</evidence>
<dbReference type="SUPFAM" id="SSF46894">
    <property type="entry name" value="C-terminal effector domain of the bipartite response regulators"/>
    <property type="match status" value="1"/>
</dbReference>
<dbReference type="PANTHER" id="PTHR44688:SF16">
    <property type="entry name" value="DNA-BINDING TRANSCRIPTIONAL ACTIVATOR DEVR_DOSR"/>
    <property type="match status" value="1"/>
</dbReference>
<reference evidence="5 8" key="2">
    <citation type="submission" date="2016-06" db="EMBL/GenBank/DDBJ databases">
        <authorList>
            <person name="Kjaerup R.B."/>
            <person name="Dalgaard T.S."/>
            <person name="Juul-Madsen H.R."/>
        </authorList>
    </citation>
    <scope>NUCLEOTIDE SEQUENCE [LARGE SCALE GENOMIC DNA]</scope>
    <source>
        <strain evidence="5 8">CECT 5115</strain>
    </source>
</reference>
<gene>
    <name evidence="5" type="primary">nreC_2</name>
    <name evidence="5" type="ORF">MGA5115_02367</name>
    <name evidence="6" type="ORF">MGA5116_02912</name>
</gene>
<dbReference type="InterPro" id="IPR000792">
    <property type="entry name" value="Tscrpt_reg_LuxR_C"/>
</dbReference>
<dbReference type="EMBL" id="FLRB01000017">
    <property type="protein sequence ID" value="SBT22296.1"/>
    <property type="molecule type" value="Genomic_DNA"/>
</dbReference>
<dbReference type="GO" id="GO:0006355">
    <property type="term" value="P:regulation of DNA-templated transcription"/>
    <property type="evidence" value="ECO:0007669"/>
    <property type="project" value="InterPro"/>
</dbReference>
<keyword evidence="2" id="KW-0238">DNA-binding</keyword>
<dbReference type="Gene3D" id="3.40.50.2300">
    <property type="match status" value="1"/>
</dbReference>
<dbReference type="EMBL" id="FLRA01000018">
    <property type="protein sequence ID" value="SBT18246.1"/>
    <property type="molecule type" value="Genomic_DNA"/>
</dbReference>